<evidence type="ECO:0000256" key="3">
    <source>
        <dbReference type="SAM" id="Phobius"/>
    </source>
</evidence>
<dbReference type="Proteomes" id="UP000249304">
    <property type="component" value="Unassembled WGS sequence"/>
</dbReference>
<comment type="caution">
    <text evidence="6">The sequence shown here is derived from an EMBL/GenBank/DDBJ whole genome shotgun (WGS) entry which is preliminary data.</text>
</comment>
<evidence type="ECO:0000256" key="1">
    <source>
        <dbReference type="ARBA" id="ARBA00006068"/>
    </source>
</evidence>
<dbReference type="Pfam" id="PF13399">
    <property type="entry name" value="LytR_C"/>
    <property type="match status" value="1"/>
</dbReference>
<dbReference type="EMBL" id="POUD01000125">
    <property type="protein sequence ID" value="PZG14559.1"/>
    <property type="molecule type" value="Genomic_DNA"/>
</dbReference>
<protein>
    <submittedName>
        <fullName evidence="6">LytR family transcriptional regulator</fullName>
    </submittedName>
</protein>
<feature type="compositionally biased region" description="Polar residues" evidence="2">
    <location>
        <begin position="454"/>
        <end position="480"/>
    </location>
</feature>
<dbReference type="InterPro" id="IPR050922">
    <property type="entry name" value="LytR/CpsA/Psr_CW_biosynth"/>
</dbReference>
<feature type="transmembrane region" description="Helical" evidence="3">
    <location>
        <begin position="42"/>
        <end position="61"/>
    </location>
</feature>
<evidence type="ECO:0000259" key="5">
    <source>
        <dbReference type="Pfam" id="PF13399"/>
    </source>
</evidence>
<feature type="region of interest" description="Disordered" evidence="2">
    <location>
        <begin position="451"/>
        <end position="480"/>
    </location>
</feature>
<dbReference type="Gene3D" id="3.40.630.190">
    <property type="entry name" value="LCP protein"/>
    <property type="match status" value="1"/>
</dbReference>
<dbReference type="Pfam" id="PF03816">
    <property type="entry name" value="LytR_cpsA_psr"/>
    <property type="match status" value="1"/>
</dbReference>
<dbReference type="OrthoDB" id="3759589at2"/>
<sequence>MRDPDGEDDGVLVGGDAYGGVKVAPVRARRPRRSARARRRNILAAGFLSAAILVATGVVWATPRQIGTVDAGVTAVSRGAENILLVGVDKRDDLTREQQNRLKLGRESGQRTDTMMVIHLSEDHKKVTVVSLPRDTWTTIPGKGEHKINSAYQFGGPRLAKEAVEAATGLEINRYIEVNILGFIDVVDSLGGVTVCTPVPINDTKIALNLAAGTHQLDGVQALYYARTRATARSDLDRIDRQQQVISALLNRALSADTLANPAKLASFVNSTLGTVKVDPDDGLIGLATQLRDVSLDDVTFADVPLADVDFRTPTGESAVLWDKQAARDMFAKIDADQDPARPTPTTVASPSASAKPSPPAPGEISLKVKNGTLITGLAARAKTALVAYGFKVPGQPGNTNRKDYLKTVIRYGAGLEQSAKVVAEAIPGAELREVDIEGIELILGSDQLKVRQQKANSPPTAKPSVTPTTKTAMQNICKK</sequence>
<evidence type="ECO:0000256" key="2">
    <source>
        <dbReference type="SAM" id="MobiDB-lite"/>
    </source>
</evidence>
<dbReference type="PANTHER" id="PTHR33392">
    <property type="entry name" value="POLYISOPRENYL-TEICHOIC ACID--PEPTIDOGLYCAN TEICHOIC ACID TRANSFERASE TAGU"/>
    <property type="match status" value="1"/>
</dbReference>
<feature type="region of interest" description="Disordered" evidence="2">
    <location>
        <begin position="335"/>
        <end position="365"/>
    </location>
</feature>
<feature type="domain" description="Cell envelope-related transcriptional attenuator" evidence="4">
    <location>
        <begin position="111"/>
        <end position="253"/>
    </location>
</feature>
<name>A0A2W2ECE0_9ACTN</name>
<comment type="similarity">
    <text evidence="1">Belongs to the LytR/CpsA/Psr (LCP) family.</text>
</comment>
<dbReference type="RefSeq" id="WP_111181713.1">
    <property type="nucleotide sequence ID" value="NZ_POUD01000125.1"/>
</dbReference>
<reference evidence="6 7" key="1">
    <citation type="submission" date="2018-01" db="EMBL/GenBank/DDBJ databases">
        <title>Draft genome sequence of Nonomuraea sp. KC333.</title>
        <authorList>
            <person name="Sahin N."/>
            <person name="Saygin H."/>
            <person name="Ay H."/>
        </authorList>
    </citation>
    <scope>NUCLEOTIDE SEQUENCE [LARGE SCALE GENOMIC DNA]</scope>
    <source>
        <strain evidence="6 7">KC333</strain>
    </source>
</reference>
<evidence type="ECO:0000313" key="7">
    <source>
        <dbReference type="Proteomes" id="UP000249304"/>
    </source>
</evidence>
<keyword evidence="3" id="KW-1133">Transmembrane helix</keyword>
<keyword evidence="7" id="KW-1185">Reference proteome</keyword>
<gene>
    <name evidence="6" type="ORF">C1J01_26605</name>
</gene>
<keyword evidence="3" id="KW-0472">Membrane</keyword>
<accession>A0A2W2ECE0</accession>
<evidence type="ECO:0000313" key="6">
    <source>
        <dbReference type="EMBL" id="PZG14559.1"/>
    </source>
</evidence>
<dbReference type="NCBIfam" id="TIGR00350">
    <property type="entry name" value="lytR_cpsA_psr"/>
    <property type="match status" value="1"/>
</dbReference>
<evidence type="ECO:0000259" key="4">
    <source>
        <dbReference type="Pfam" id="PF03816"/>
    </source>
</evidence>
<proteinExistence type="inferred from homology"/>
<keyword evidence="3" id="KW-0812">Transmembrane</keyword>
<organism evidence="6 7">
    <name type="scientific">Nonomuraea aridisoli</name>
    <dbReference type="NCBI Taxonomy" id="2070368"/>
    <lineage>
        <taxon>Bacteria</taxon>
        <taxon>Bacillati</taxon>
        <taxon>Actinomycetota</taxon>
        <taxon>Actinomycetes</taxon>
        <taxon>Streptosporangiales</taxon>
        <taxon>Streptosporangiaceae</taxon>
        <taxon>Nonomuraea</taxon>
    </lineage>
</organism>
<dbReference type="InterPro" id="IPR027381">
    <property type="entry name" value="LytR/CpsA/Psr_C"/>
</dbReference>
<dbReference type="AlphaFoldDB" id="A0A2W2ECE0"/>
<dbReference type="InterPro" id="IPR004474">
    <property type="entry name" value="LytR_CpsA_psr"/>
</dbReference>
<dbReference type="PANTHER" id="PTHR33392:SF6">
    <property type="entry name" value="POLYISOPRENYL-TEICHOIC ACID--PEPTIDOGLYCAN TEICHOIC ACID TRANSFERASE TAGU"/>
    <property type="match status" value="1"/>
</dbReference>
<feature type="compositionally biased region" description="Low complexity" evidence="2">
    <location>
        <begin position="344"/>
        <end position="356"/>
    </location>
</feature>
<feature type="domain" description="LytR/CpsA/Psr regulator C-terminal" evidence="5">
    <location>
        <begin position="365"/>
        <end position="447"/>
    </location>
</feature>
<dbReference type="Gene3D" id="3.30.70.2390">
    <property type="match status" value="1"/>
</dbReference>